<proteinExistence type="inferred from homology"/>
<dbReference type="Pfam" id="PF01042">
    <property type="entry name" value="Ribonuc_L-PSP"/>
    <property type="match status" value="1"/>
</dbReference>
<organism evidence="3 4">
    <name type="scientific">Rhizorhabdus dicambivorans</name>
    <dbReference type="NCBI Taxonomy" id="1850238"/>
    <lineage>
        <taxon>Bacteria</taxon>
        <taxon>Pseudomonadati</taxon>
        <taxon>Pseudomonadota</taxon>
        <taxon>Alphaproteobacteria</taxon>
        <taxon>Sphingomonadales</taxon>
        <taxon>Sphingomonadaceae</taxon>
        <taxon>Rhizorhabdus</taxon>
    </lineage>
</organism>
<gene>
    <name evidence="3" type="ORF">COO09_21885</name>
</gene>
<dbReference type="GO" id="GO:0019239">
    <property type="term" value="F:deaminase activity"/>
    <property type="evidence" value="ECO:0007669"/>
    <property type="project" value="TreeGrafter"/>
</dbReference>
<dbReference type="Proteomes" id="UP000218934">
    <property type="component" value="Unassembled WGS sequence"/>
</dbReference>
<dbReference type="GO" id="GO:0005829">
    <property type="term" value="C:cytosol"/>
    <property type="evidence" value="ECO:0007669"/>
    <property type="project" value="TreeGrafter"/>
</dbReference>
<accession>A0A2A4FPW9</accession>
<dbReference type="PANTHER" id="PTHR11803:SF58">
    <property type="entry name" value="PROTEIN HMF1-RELATED"/>
    <property type="match status" value="1"/>
</dbReference>
<dbReference type="EMBL" id="NWUF01000034">
    <property type="protein sequence ID" value="PCE40159.1"/>
    <property type="molecule type" value="Genomic_DNA"/>
</dbReference>
<name>A0A2A4FPW9_9SPHN</name>
<keyword evidence="4" id="KW-1185">Reference proteome</keyword>
<comment type="caution">
    <text evidence="3">The sequence shown here is derived from an EMBL/GenBank/DDBJ whole genome shotgun (WGS) entry which is preliminary data.</text>
</comment>
<feature type="compositionally biased region" description="Polar residues" evidence="2">
    <location>
        <begin position="27"/>
        <end position="36"/>
    </location>
</feature>
<dbReference type="KEGG" id="rdi:CMV14_19470"/>
<dbReference type="OrthoDB" id="5520786at2"/>
<feature type="region of interest" description="Disordered" evidence="2">
    <location>
        <begin position="1"/>
        <end position="37"/>
    </location>
</feature>
<protein>
    <submittedName>
        <fullName evidence="3">RidA family protein</fullName>
    </submittedName>
</protein>
<dbReference type="InterPro" id="IPR006175">
    <property type="entry name" value="YjgF/YER057c/UK114"/>
</dbReference>
<dbReference type="PANTHER" id="PTHR11803">
    <property type="entry name" value="2-IMINOBUTANOATE/2-IMINOPROPANOATE DEAMINASE RIDA"/>
    <property type="match status" value="1"/>
</dbReference>
<evidence type="ECO:0000256" key="1">
    <source>
        <dbReference type="ARBA" id="ARBA00010552"/>
    </source>
</evidence>
<dbReference type="CDD" id="cd00448">
    <property type="entry name" value="YjgF_YER057c_UK114_family"/>
    <property type="match status" value="1"/>
</dbReference>
<dbReference type="SUPFAM" id="SSF55298">
    <property type="entry name" value="YjgF-like"/>
    <property type="match status" value="1"/>
</dbReference>
<dbReference type="InterPro" id="IPR035959">
    <property type="entry name" value="RutC-like_sf"/>
</dbReference>
<reference evidence="3 4" key="1">
    <citation type="submission" date="2017-09" db="EMBL/GenBank/DDBJ databases">
        <title>The Catabolism of 3,6-Dichlorosalicylic acid is Initiated by the Cytochrome P450 Monooxygenase DsmABC in Rhizorhabdus dicambivorans Ndbn-20.</title>
        <authorList>
            <person name="Na L."/>
        </authorList>
    </citation>
    <scope>NUCLEOTIDE SEQUENCE [LARGE SCALE GENOMIC DNA]</scope>
    <source>
        <strain evidence="3 4">Ndbn-20m</strain>
    </source>
</reference>
<evidence type="ECO:0000313" key="3">
    <source>
        <dbReference type="EMBL" id="PCE40159.1"/>
    </source>
</evidence>
<feature type="compositionally biased region" description="Pro residues" evidence="2">
    <location>
        <begin position="14"/>
        <end position="24"/>
    </location>
</feature>
<comment type="similarity">
    <text evidence="1">Belongs to the RutC family.</text>
</comment>
<evidence type="ECO:0000256" key="2">
    <source>
        <dbReference type="SAM" id="MobiDB-lite"/>
    </source>
</evidence>
<evidence type="ECO:0000313" key="4">
    <source>
        <dbReference type="Proteomes" id="UP000218934"/>
    </source>
</evidence>
<dbReference type="AlphaFoldDB" id="A0A2A4FPW9"/>
<dbReference type="Gene3D" id="3.30.1330.40">
    <property type="entry name" value="RutC-like"/>
    <property type="match status" value="1"/>
</dbReference>
<sequence length="173" mass="18787">MRRLLAPASSDPLRPAPMAHPAPWAPNSASTSSEETSIVERTHINPAALHRFPAMPRAVRVSGSTTTLYCSGMTPADREYRAVHVGDLRAQYEQVKADCGMVLDEAGADWSDVVSVRTYVRDMDAFVKLHREGLTSVPGDAGKPPCSTVIEVSRLSDPDFLVEMEVVAVIPDE</sequence>